<feature type="domain" description="FAS1" evidence="1">
    <location>
        <begin position="180"/>
        <end position="329"/>
    </location>
</feature>
<dbReference type="PROSITE" id="PS51257">
    <property type="entry name" value="PROKAR_LIPOPROTEIN"/>
    <property type="match status" value="1"/>
</dbReference>
<reference evidence="3" key="1">
    <citation type="journal article" date="2019" name="Int. J. Syst. Evol. Microbiol.">
        <title>The Global Catalogue of Microorganisms (GCM) 10K type strain sequencing project: providing services to taxonomists for standard genome sequencing and annotation.</title>
        <authorList>
            <consortium name="The Broad Institute Genomics Platform"/>
            <consortium name="The Broad Institute Genome Sequencing Center for Infectious Disease"/>
            <person name="Wu L."/>
            <person name="Ma J."/>
        </authorList>
    </citation>
    <scope>NUCLEOTIDE SEQUENCE [LARGE SCALE GENOMIC DNA]</scope>
    <source>
        <strain evidence="3">JCM 17924</strain>
    </source>
</reference>
<accession>A0ABP8JBR6</accession>
<feature type="domain" description="FAS1" evidence="1">
    <location>
        <begin position="31"/>
        <end position="168"/>
    </location>
</feature>
<dbReference type="SUPFAM" id="SSF82153">
    <property type="entry name" value="FAS1 domain"/>
    <property type="match status" value="2"/>
</dbReference>
<dbReference type="Pfam" id="PF02469">
    <property type="entry name" value="Fasciclin"/>
    <property type="match status" value="2"/>
</dbReference>
<dbReference type="InterPro" id="IPR036378">
    <property type="entry name" value="FAS1_dom_sf"/>
</dbReference>
<dbReference type="Proteomes" id="UP001500454">
    <property type="component" value="Unassembled WGS sequence"/>
</dbReference>
<dbReference type="PANTHER" id="PTHR10900:SF77">
    <property type="entry name" value="FI19380P1"/>
    <property type="match status" value="1"/>
</dbReference>
<name>A0ABP8JBR6_9BACT</name>
<keyword evidence="3" id="KW-1185">Reference proteome</keyword>
<dbReference type="PROSITE" id="PS50213">
    <property type="entry name" value="FAS1"/>
    <property type="match status" value="2"/>
</dbReference>
<dbReference type="SMART" id="SM00554">
    <property type="entry name" value="FAS1"/>
    <property type="match status" value="2"/>
</dbReference>
<dbReference type="EMBL" id="BAABHA010000010">
    <property type="protein sequence ID" value="GAA4388217.1"/>
    <property type="molecule type" value="Genomic_DNA"/>
</dbReference>
<organism evidence="2 3">
    <name type="scientific">Hymenobacter koreensis</name>
    <dbReference type="NCBI Taxonomy" id="1084523"/>
    <lineage>
        <taxon>Bacteria</taxon>
        <taxon>Pseudomonadati</taxon>
        <taxon>Bacteroidota</taxon>
        <taxon>Cytophagia</taxon>
        <taxon>Cytophagales</taxon>
        <taxon>Hymenobacteraceae</taxon>
        <taxon>Hymenobacter</taxon>
    </lineage>
</organism>
<comment type="caution">
    <text evidence="2">The sequence shown here is derived from an EMBL/GenBank/DDBJ whole genome shotgun (WGS) entry which is preliminary data.</text>
</comment>
<protein>
    <submittedName>
        <fullName evidence="2">Fasciclin domain-containing protein</fullName>
    </submittedName>
</protein>
<sequence length="332" mass="34754">MLMQKTLHLWFSGLTAALLLLSGCDKKADADPSIASVAVANPDFSMLEDAAVRGGVVGVLSNKNPNDPEGNFTVFAPTNDAFARLGLRTAADLNALQTPFLTTTLQYHVSNGSRRISTLPAGTVTPSLLGITRRMVSRNGNLYVNGSRILRTDITAANGTIHVTDKVMLATGADIVQSAVALSTAQVFVKPELTYLVEAVLYCELAGALSASPGSPQLTVFAPTDQAFRDLLRQLLGSASTSPADIRRLPKDVVTKVLLNHVVPGGRFTSELPENATVASAGSTPVLFGAFDNGVLPVRGAGNGSASANIVIPDVQCTNGVVHVIDRVLLPQ</sequence>
<gene>
    <name evidence="2" type="ORF">GCM10023186_34650</name>
</gene>
<dbReference type="Gene3D" id="2.30.180.10">
    <property type="entry name" value="FAS1 domain"/>
    <property type="match status" value="2"/>
</dbReference>
<evidence type="ECO:0000313" key="3">
    <source>
        <dbReference type="Proteomes" id="UP001500454"/>
    </source>
</evidence>
<evidence type="ECO:0000259" key="1">
    <source>
        <dbReference type="PROSITE" id="PS50213"/>
    </source>
</evidence>
<dbReference type="PANTHER" id="PTHR10900">
    <property type="entry name" value="PERIOSTIN-RELATED"/>
    <property type="match status" value="1"/>
</dbReference>
<proteinExistence type="predicted"/>
<evidence type="ECO:0000313" key="2">
    <source>
        <dbReference type="EMBL" id="GAA4388217.1"/>
    </source>
</evidence>
<dbReference type="InterPro" id="IPR050904">
    <property type="entry name" value="Adhesion/Biosynth-related"/>
</dbReference>
<dbReference type="InterPro" id="IPR000782">
    <property type="entry name" value="FAS1_domain"/>
</dbReference>